<organism evidence="1 2">
    <name type="scientific">Malus domestica</name>
    <name type="common">Apple</name>
    <name type="synonym">Pyrus malus</name>
    <dbReference type="NCBI Taxonomy" id="3750"/>
    <lineage>
        <taxon>Eukaryota</taxon>
        <taxon>Viridiplantae</taxon>
        <taxon>Streptophyta</taxon>
        <taxon>Embryophyta</taxon>
        <taxon>Tracheophyta</taxon>
        <taxon>Spermatophyta</taxon>
        <taxon>Magnoliopsida</taxon>
        <taxon>eudicotyledons</taxon>
        <taxon>Gunneridae</taxon>
        <taxon>Pentapetalae</taxon>
        <taxon>rosids</taxon>
        <taxon>fabids</taxon>
        <taxon>Rosales</taxon>
        <taxon>Rosaceae</taxon>
        <taxon>Amygdaloideae</taxon>
        <taxon>Maleae</taxon>
        <taxon>Malus</taxon>
    </lineage>
</organism>
<dbReference type="AlphaFoldDB" id="A0A498KFU9"/>
<accession>A0A498KFU9</accession>
<evidence type="ECO:0000313" key="1">
    <source>
        <dbReference type="EMBL" id="RXI06518.1"/>
    </source>
</evidence>
<sequence length="262" mass="29557">MSCHIPVRAPTTSRHDIVRFGSRPRPHYFVSGNSHENFLVSHPSWDCSRTNSLNFGVPTEPEAIELPKSLVLSKYENIHIRLPLTLSAVDHDARVLMIVERQESTIVFSLTAHNDEIAQASLISVNSDHDQYRVFPEGSQRVGLPERGLGVESDSREGYRSRVGARFTFDFGNHCTDREMWRNVGVGLRGTRVQRNGVGGMCWWVRNSGPRVLASLRFKCKRFFQFLGHCLCASTGVDVVLEILDSSFHTDLSHKPFCCSQT</sequence>
<comment type="caution">
    <text evidence="1">The sequence shown here is derived from an EMBL/GenBank/DDBJ whole genome shotgun (WGS) entry which is preliminary data.</text>
</comment>
<keyword evidence="2" id="KW-1185">Reference proteome</keyword>
<dbReference type="EMBL" id="RDQH01000328">
    <property type="protein sequence ID" value="RXI06518.1"/>
    <property type="molecule type" value="Genomic_DNA"/>
</dbReference>
<evidence type="ECO:0000313" key="2">
    <source>
        <dbReference type="Proteomes" id="UP000290289"/>
    </source>
</evidence>
<protein>
    <submittedName>
        <fullName evidence="1">Uncharacterized protein</fullName>
    </submittedName>
</protein>
<proteinExistence type="predicted"/>
<dbReference type="Proteomes" id="UP000290289">
    <property type="component" value="Chromosome 2"/>
</dbReference>
<name>A0A498KFU9_MALDO</name>
<reference evidence="1 2" key="1">
    <citation type="submission" date="2018-10" db="EMBL/GenBank/DDBJ databases">
        <title>A high-quality apple genome assembly.</title>
        <authorList>
            <person name="Hu J."/>
        </authorList>
    </citation>
    <scope>NUCLEOTIDE SEQUENCE [LARGE SCALE GENOMIC DNA]</scope>
    <source>
        <strain evidence="2">cv. HFTH1</strain>
        <tissue evidence="1">Young leaf</tissue>
    </source>
</reference>
<gene>
    <name evidence="1" type="ORF">DVH24_025654</name>
</gene>